<evidence type="ECO:0000313" key="2">
    <source>
        <dbReference type="Proteomes" id="UP000253250"/>
    </source>
</evidence>
<dbReference type="PROSITE" id="PS01047">
    <property type="entry name" value="HMA_1"/>
    <property type="match status" value="1"/>
</dbReference>
<dbReference type="OrthoDB" id="9814359at2"/>
<dbReference type="GO" id="GO:0046872">
    <property type="term" value="F:metal ion binding"/>
    <property type="evidence" value="ECO:0007669"/>
    <property type="project" value="InterPro"/>
</dbReference>
<dbReference type="RefSeq" id="WP_065968873.1">
    <property type="nucleotide sequence ID" value="NZ_CP080624.1"/>
</dbReference>
<accession>A0A1C2G496</accession>
<dbReference type="PROSITE" id="PS50846">
    <property type="entry name" value="HMA_2"/>
    <property type="match status" value="1"/>
</dbReference>
<gene>
    <name evidence="1" type="ORF">C4900_08705</name>
</gene>
<comment type="caution">
    <text evidence="1">The sequence shown here is derived from an EMBL/GenBank/DDBJ whole genome shotgun (WGS) entry which is preliminary data.</text>
</comment>
<evidence type="ECO:0000313" key="1">
    <source>
        <dbReference type="EMBL" id="RCN55962.1"/>
    </source>
</evidence>
<dbReference type="InterPro" id="IPR006121">
    <property type="entry name" value="HMA_dom"/>
</dbReference>
<dbReference type="FunFam" id="3.30.70.100:FF:000001">
    <property type="entry name" value="ATPase copper transporting beta"/>
    <property type="match status" value="1"/>
</dbReference>
<dbReference type="Gene3D" id="3.30.70.100">
    <property type="match status" value="1"/>
</dbReference>
<dbReference type="Proteomes" id="UP000253250">
    <property type="component" value="Unassembled WGS sequence"/>
</dbReference>
<dbReference type="AlphaFoldDB" id="A0A1C2G496"/>
<dbReference type="Pfam" id="PF00403">
    <property type="entry name" value="HMA"/>
    <property type="match status" value="1"/>
</dbReference>
<organism evidence="1 2">
    <name type="scientific">Acidiferrobacter thiooxydans</name>
    <dbReference type="NCBI Taxonomy" id="163359"/>
    <lineage>
        <taxon>Bacteria</taxon>
        <taxon>Pseudomonadati</taxon>
        <taxon>Pseudomonadota</taxon>
        <taxon>Gammaproteobacteria</taxon>
        <taxon>Acidiferrobacterales</taxon>
        <taxon>Acidiferrobacteraceae</taxon>
        <taxon>Acidiferrobacter</taxon>
    </lineage>
</organism>
<name>A0A1C2G496_9GAMM</name>
<dbReference type="STRING" id="163359.A9R16_07255"/>
<keyword evidence="2" id="KW-1185">Reference proteome</keyword>
<dbReference type="InterPro" id="IPR036163">
    <property type="entry name" value="HMA_dom_sf"/>
</dbReference>
<sequence length="69" mass="7210">MSITTLRITGMTCGHCVAAVTKALQGVAGVESAQVNLEREEGVVKGSAPVERLIEAVEGEGYHAEVVRT</sequence>
<dbReference type="CDD" id="cd00371">
    <property type="entry name" value="HMA"/>
    <property type="match status" value="1"/>
</dbReference>
<dbReference type="InterPro" id="IPR017969">
    <property type="entry name" value="Heavy-metal-associated_CS"/>
</dbReference>
<dbReference type="SUPFAM" id="SSF55008">
    <property type="entry name" value="HMA, heavy metal-associated domain"/>
    <property type="match status" value="1"/>
</dbReference>
<dbReference type="EMBL" id="PSYR01000002">
    <property type="protein sequence ID" value="RCN55962.1"/>
    <property type="molecule type" value="Genomic_DNA"/>
</dbReference>
<protein>
    <submittedName>
        <fullName evidence="1">Heavy metal-binding protein</fullName>
    </submittedName>
</protein>
<proteinExistence type="predicted"/>
<reference evidence="1 2" key="1">
    <citation type="submission" date="2018-02" db="EMBL/GenBank/DDBJ databases">
        <title>Insights into the biology of acidophilic members of the Acidiferrobacteraceae family derived from comparative genomic analyses.</title>
        <authorList>
            <person name="Issotta F."/>
            <person name="Thyssen C."/>
            <person name="Mena C."/>
            <person name="Moya A."/>
            <person name="Bellenberg S."/>
            <person name="Sproer C."/>
            <person name="Covarrubias P.C."/>
            <person name="Sand W."/>
            <person name="Quatrini R."/>
            <person name="Vera M."/>
        </authorList>
    </citation>
    <scope>NUCLEOTIDE SEQUENCE [LARGE SCALE GENOMIC DNA]</scope>
    <source>
        <strain evidence="2">m-1</strain>
    </source>
</reference>